<reference evidence="15" key="2">
    <citation type="submission" date="2025-05" db="UniProtKB">
        <authorList>
            <consortium name="EnsemblMetazoa"/>
        </authorList>
    </citation>
    <scope>IDENTIFICATION</scope>
    <source>
        <strain evidence="15">Foshan</strain>
    </source>
</reference>
<dbReference type="PROSITE" id="PS50994">
    <property type="entry name" value="INTEGRASE"/>
    <property type="match status" value="1"/>
</dbReference>
<dbReference type="InterPro" id="IPR000477">
    <property type="entry name" value="RT_dom"/>
</dbReference>
<keyword evidence="10" id="KW-0863">Zinc-finger</keyword>
<dbReference type="InterPro" id="IPR001584">
    <property type="entry name" value="Integrase_cat-core"/>
</dbReference>
<evidence type="ECO:0000256" key="8">
    <source>
        <dbReference type="ARBA" id="ARBA00023125"/>
    </source>
</evidence>
<feature type="domain" description="CCHC-type" evidence="12">
    <location>
        <begin position="240"/>
        <end position="253"/>
    </location>
</feature>
<evidence type="ECO:0000256" key="3">
    <source>
        <dbReference type="ARBA" id="ARBA00022679"/>
    </source>
</evidence>
<protein>
    <recommendedName>
        <fullName evidence="1">RNA-directed DNA polymerase</fullName>
        <ecNumber evidence="1">2.7.7.49</ecNumber>
    </recommendedName>
</protein>
<evidence type="ECO:0000256" key="10">
    <source>
        <dbReference type="PROSITE-ProRule" id="PRU00047"/>
    </source>
</evidence>
<feature type="region of interest" description="Disordered" evidence="11">
    <location>
        <begin position="1321"/>
        <end position="1355"/>
    </location>
</feature>
<evidence type="ECO:0000256" key="2">
    <source>
        <dbReference type="ARBA" id="ARBA00022670"/>
    </source>
</evidence>
<dbReference type="GeneID" id="134289647"/>
<dbReference type="InterPro" id="IPR043128">
    <property type="entry name" value="Rev_trsase/Diguanyl_cyclase"/>
</dbReference>
<dbReference type="PROSITE" id="PS50878">
    <property type="entry name" value="RT_POL"/>
    <property type="match status" value="1"/>
</dbReference>
<reference evidence="16" key="1">
    <citation type="journal article" date="2015" name="Proc. Natl. Acad. Sci. U.S.A.">
        <title>Genome sequence of the Asian Tiger mosquito, Aedes albopictus, reveals insights into its biology, genetics, and evolution.</title>
        <authorList>
            <person name="Chen X.G."/>
            <person name="Jiang X."/>
            <person name="Gu J."/>
            <person name="Xu M."/>
            <person name="Wu Y."/>
            <person name="Deng Y."/>
            <person name="Zhang C."/>
            <person name="Bonizzoni M."/>
            <person name="Dermauw W."/>
            <person name="Vontas J."/>
            <person name="Armbruster P."/>
            <person name="Huang X."/>
            <person name="Yang Y."/>
            <person name="Zhang H."/>
            <person name="He W."/>
            <person name="Peng H."/>
            <person name="Liu Y."/>
            <person name="Wu K."/>
            <person name="Chen J."/>
            <person name="Lirakis M."/>
            <person name="Topalis P."/>
            <person name="Van Leeuwen T."/>
            <person name="Hall A.B."/>
            <person name="Jiang X."/>
            <person name="Thorpe C."/>
            <person name="Mueller R.L."/>
            <person name="Sun C."/>
            <person name="Waterhouse R.M."/>
            <person name="Yan G."/>
            <person name="Tu Z.J."/>
            <person name="Fang X."/>
            <person name="James A.A."/>
        </authorList>
    </citation>
    <scope>NUCLEOTIDE SEQUENCE [LARGE SCALE GENOMIC DNA]</scope>
    <source>
        <strain evidence="16">Foshan</strain>
    </source>
</reference>
<proteinExistence type="predicted"/>
<dbReference type="Pfam" id="PF17919">
    <property type="entry name" value="RT_RNaseH_2"/>
    <property type="match status" value="1"/>
</dbReference>
<feature type="region of interest" description="Disordered" evidence="11">
    <location>
        <begin position="165"/>
        <end position="206"/>
    </location>
</feature>
<keyword evidence="9" id="KW-0511">Multifunctional enzyme</keyword>
<dbReference type="PANTHER" id="PTHR37984">
    <property type="entry name" value="PROTEIN CBG26694"/>
    <property type="match status" value="1"/>
</dbReference>
<dbReference type="SUPFAM" id="SSF56672">
    <property type="entry name" value="DNA/RNA polymerases"/>
    <property type="match status" value="1"/>
</dbReference>
<dbReference type="InterPro" id="IPR001878">
    <property type="entry name" value="Znf_CCHC"/>
</dbReference>
<dbReference type="PANTHER" id="PTHR37984:SF5">
    <property type="entry name" value="PROTEIN NYNRIN-LIKE"/>
    <property type="match status" value="1"/>
</dbReference>
<dbReference type="Gene3D" id="3.30.420.10">
    <property type="entry name" value="Ribonuclease H-like superfamily/Ribonuclease H"/>
    <property type="match status" value="1"/>
</dbReference>
<dbReference type="Pfam" id="PF00078">
    <property type="entry name" value="RVT_1"/>
    <property type="match status" value="1"/>
</dbReference>
<feature type="domain" description="Reverse transcriptase" evidence="13">
    <location>
        <begin position="487"/>
        <end position="665"/>
    </location>
</feature>
<dbReference type="SUPFAM" id="SSF53098">
    <property type="entry name" value="Ribonuclease H-like"/>
    <property type="match status" value="1"/>
</dbReference>
<keyword evidence="3" id="KW-0808">Transferase</keyword>
<dbReference type="EnsemblMetazoa" id="AALFPA23_015487.R22515">
    <property type="protein sequence ID" value="AALFPA23_015487.P22515"/>
    <property type="gene ID" value="AALFPA23_015487"/>
</dbReference>
<keyword evidence="5" id="KW-0540">Nuclease</keyword>
<keyword evidence="16" id="KW-1185">Reference proteome</keyword>
<keyword evidence="8" id="KW-0238">DNA-binding</keyword>
<feature type="domain" description="Integrase catalytic" evidence="14">
    <location>
        <begin position="1032"/>
        <end position="1188"/>
    </location>
</feature>
<dbReference type="SUPFAM" id="SSF50630">
    <property type="entry name" value="Acid proteases"/>
    <property type="match status" value="1"/>
</dbReference>
<evidence type="ECO:0000256" key="7">
    <source>
        <dbReference type="ARBA" id="ARBA00022759"/>
    </source>
</evidence>
<dbReference type="InterPro" id="IPR012337">
    <property type="entry name" value="RNaseH-like_sf"/>
</dbReference>
<organism evidence="15 16">
    <name type="scientific">Aedes albopictus</name>
    <name type="common">Asian tiger mosquito</name>
    <name type="synonym">Stegomyia albopicta</name>
    <dbReference type="NCBI Taxonomy" id="7160"/>
    <lineage>
        <taxon>Eukaryota</taxon>
        <taxon>Metazoa</taxon>
        <taxon>Ecdysozoa</taxon>
        <taxon>Arthropoda</taxon>
        <taxon>Hexapoda</taxon>
        <taxon>Insecta</taxon>
        <taxon>Pterygota</taxon>
        <taxon>Neoptera</taxon>
        <taxon>Endopterygota</taxon>
        <taxon>Diptera</taxon>
        <taxon>Nematocera</taxon>
        <taxon>Culicoidea</taxon>
        <taxon>Culicidae</taxon>
        <taxon>Culicinae</taxon>
        <taxon>Aedini</taxon>
        <taxon>Aedes</taxon>
        <taxon>Stegomyia</taxon>
    </lineage>
</organism>
<evidence type="ECO:0000313" key="15">
    <source>
        <dbReference type="EnsemblMetazoa" id="AALFPA23_015487.P22515"/>
    </source>
</evidence>
<keyword evidence="6" id="KW-0064">Aspartyl protease</keyword>
<evidence type="ECO:0000259" key="13">
    <source>
        <dbReference type="PROSITE" id="PS50878"/>
    </source>
</evidence>
<evidence type="ECO:0000256" key="9">
    <source>
        <dbReference type="ARBA" id="ARBA00023268"/>
    </source>
</evidence>
<sequence>MPSFGTLDHYVKGTSFTNYLERLEHLSSFNNWTEENKKSVLIALTGPVVYDELKLMFPTVELGTLNYADMVKKLKERFDKVDPDMMQRFYFYNRFQKPDESAESFILSVKLQAELCNFQQFKETAIRDRLIMGLHDRELQKSLLMSETLTLDAIEKKLLSSEVANRQTKAMNSEPRRDEVHSVKSRLGKKVGESSRDYGRDRSDRQYRGRIVNRNEKRVSFRGRSPSESKNRNAYANAICNYCKKRGHLRRDCYSLRNRNSVYHVEKVEKDTSYDFKRSGGHDSSGEETDGMECLMISTVNKINEPCMIKAKVQNCMLKMEIDSGSAVSVISEADCRKFFNAIPIRSSSRQLIVVDGARLRITGEISVQVELNGSIAKQKLVVLQCSNSFVPLIGRSWLDCFFPGWRSGFTSTAMVNSLNEKKGIDDIVNSMKMKYRKIFDKDFSEPIVGYEGELILKHEQPIFKKAYTVPYKLRDKLAEHLEMLEQQKVITPIKASEWASPVIVVVKKDQDIRLVIDCKVSINKAIVPNTYPLPLAQDIFASLAGCRVFCCLDLAGAYTQVPLSRRSKKFTVINTMKGLFTYNRLPQGASSSAAIFQQIMDQVLHGLEGVSVYLDDVLIAAENFEKCAKILDLVLERLSKANIKVNFKKCKFFVTQLPYLGHLITDKGLSPSPEKVSTISQAKPPTNVPELRAFLGLINFYNKFVPHLSSKLRSLYALLANNSTFDWTEDCEEAFQFSKKALLKADLLEFYDPKKPLIVVSDASSYGLGGVLAHEVDGFERPICFTSFSLNSAQKRYLILHLEALALVCTVKKFHKFLFGQKFKVYTDHKPLVGIFGKSGNNSLFVTRLQRYTMELSIYDFEIAYRASTNMGNADFCSRFPLEQPIPKSLDIGSINSLNFSDALPLDYNLIARETEKDSCLAEVMRFAESEWPDNVQSSLRNFYSIKTDIEVVQKCLLYQDRIIIPAILKDDILKLLHANHIGVVKMKQLARQTVFWSGINSDIEKFVKTCEACVKMGTVPAKPEHSKWTPTSRPFSRIHADFFYFEGKTFLLIVDSHSKWVEVEVMLHGTDAKRVINSLMTVFARFGLPDVMVTDGGPPFNSKEFSSFLEKHGVKVMKSPPYNPSSNGQAERLVRVVKDVFKKYLLDPQLRELDLNCKINYFLINYRSQIATKEGVPPSHKILSYKPKILLDLINPKKDYKQFLEKPICLDNPTISPPKPDPFLKLVAGDMIYYKNFKKTDPQRWIEARFVKQISKNTFQISLHRTTIMAHRNQLKLAHLPVRSSMLLLPEVSRKRGRAESEDYQGCADSEAEEEPFLGFPDVASDQIPNRTKRQKTSGSLMMTRSRARKLEV</sequence>
<feature type="compositionally biased region" description="Basic and acidic residues" evidence="11">
    <location>
        <begin position="190"/>
        <end position="206"/>
    </location>
</feature>
<dbReference type="EC" id="2.7.7.49" evidence="1"/>
<dbReference type="Proteomes" id="UP000069940">
    <property type="component" value="Unassembled WGS sequence"/>
</dbReference>
<keyword evidence="2" id="KW-0645">Protease</keyword>
<dbReference type="InterPro" id="IPR041577">
    <property type="entry name" value="RT_RNaseH_2"/>
</dbReference>
<dbReference type="RefSeq" id="XP_062711810.1">
    <property type="nucleotide sequence ID" value="XM_062855826.1"/>
</dbReference>
<dbReference type="InterPro" id="IPR050951">
    <property type="entry name" value="Retrovirus_Pol_polyprotein"/>
</dbReference>
<accession>A0ABM1Z6A4</accession>
<dbReference type="CDD" id="cd01647">
    <property type="entry name" value="RT_LTR"/>
    <property type="match status" value="1"/>
</dbReference>
<name>A0ABM1Z6A4_AEDAL</name>
<keyword evidence="4" id="KW-0548">Nucleotidyltransferase</keyword>
<keyword evidence="7" id="KW-0255">Endonuclease</keyword>
<dbReference type="InterPro" id="IPR041588">
    <property type="entry name" value="Integrase_H2C2"/>
</dbReference>
<dbReference type="Gene3D" id="2.40.70.10">
    <property type="entry name" value="Acid Proteases"/>
    <property type="match status" value="1"/>
</dbReference>
<dbReference type="Gene3D" id="1.10.340.70">
    <property type="match status" value="1"/>
</dbReference>
<dbReference type="Gene3D" id="3.30.70.270">
    <property type="match status" value="2"/>
</dbReference>
<evidence type="ECO:0000259" key="14">
    <source>
        <dbReference type="PROSITE" id="PS50994"/>
    </source>
</evidence>
<evidence type="ECO:0000256" key="6">
    <source>
        <dbReference type="ARBA" id="ARBA00022750"/>
    </source>
</evidence>
<dbReference type="SUPFAM" id="SSF57756">
    <property type="entry name" value="Retrovirus zinc finger-like domains"/>
    <property type="match status" value="1"/>
</dbReference>
<evidence type="ECO:0000256" key="5">
    <source>
        <dbReference type="ARBA" id="ARBA00022722"/>
    </source>
</evidence>
<evidence type="ECO:0000256" key="1">
    <source>
        <dbReference type="ARBA" id="ARBA00012493"/>
    </source>
</evidence>
<dbReference type="PROSITE" id="PS50158">
    <property type="entry name" value="ZF_CCHC"/>
    <property type="match status" value="1"/>
</dbReference>
<dbReference type="Pfam" id="PF00665">
    <property type="entry name" value="rve"/>
    <property type="match status" value="1"/>
</dbReference>
<dbReference type="Pfam" id="PF17921">
    <property type="entry name" value="Integrase_H2C2"/>
    <property type="match status" value="1"/>
</dbReference>
<dbReference type="InterPro" id="IPR036397">
    <property type="entry name" value="RNaseH_sf"/>
</dbReference>
<keyword evidence="7" id="KW-0378">Hydrolase</keyword>
<dbReference type="InterPro" id="IPR021109">
    <property type="entry name" value="Peptidase_aspartic_dom_sf"/>
</dbReference>
<keyword evidence="10" id="KW-0862">Zinc</keyword>
<dbReference type="InterPro" id="IPR043502">
    <property type="entry name" value="DNA/RNA_pol_sf"/>
</dbReference>
<dbReference type="InterPro" id="IPR036875">
    <property type="entry name" value="Znf_CCHC_sf"/>
</dbReference>
<dbReference type="Gene3D" id="3.10.10.10">
    <property type="entry name" value="HIV Type 1 Reverse Transcriptase, subunit A, domain 1"/>
    <property type="match status" value="1"/>
</dbReference>
<evidence type="ECO:0000259" key="12">
    <source>
        <dbReference type="PROSITE" id="PS50158"/>
    </source>
</evidence>
<evidence type="ECO:0000256" key="4">
    <source>
        <dbReference type="ARBA" id="ARBA00022695"/>
    </source>
</evidence>
<evidence type="ECO:0000256" key="11">
    <source>
        <dbReference type="SAM" id="MobiDB-lite"/>
    </source>
</evidence>
<keyword evidence="10" id="KW-0479">Metal-binding</keyword>
<dbReference type="CDD" id="cd09274">
    <property type="entry name" value="RNase_HI_RT_Ty3"/>
    <property type="match status" value="1"/>
</dbReference>
<evidence type="ECO:0000313" key="16">
    <source>
        <dbReference type="Proteomes" id="UP000069940"/>
    </source>
</evidence>